<dbReference type="GeneID" id="111125111"/>
<dbReference type="Proteomes" id="UP000694844">
    <property type="component" value="Chromosome 3"/>
</dbReference>
<keyword evidence="1" id="KW-0479">Metal-binding</keyword>
<evidence type="ECO:0000256" key="2">
    <source>
        <dbReference type="ARBA" id="ARBA00022771"/>
    </source>
</evidence>
<organism evidence="6 7">
    <name type="scientific">Crassostrea virginica</name>
    <name type="common">Eastern oyster</name>
    <dbReference type="NCBI Taxonomy" id="6565"/>
    <lineage>
        <taxon>Eukaryota</taxon>
        <taxon>Metazoa</taxon>
        <taxon>Spiralia</taxon>
        <taxon>Lophotrochozoa</taxon>
        <taxon>Mollusca</taxon>
        <taxon>Bivalvia</taxon>
        <taxon>Autobranchia</taxon>
        <taxon>Pteriomorphia</taxon>
        <taxon>Ostreida</taxon>
        <taxon>Ostreoidea</taxon>
        <taxon>Ostreidae</taxon>
        <taxon>Crassostrea</taxon>
    </lineage>
</organism>
<reference evidence="7" key="1">
    <citation type="submission" date="2025-08" db="UniProtKB">
        <authorList>
            <consortium name="RefSeq"/>
        </authorList>
    </citation>
    <scope>IDENTIFICATION</scope>
    <source>
        <tissue evidence="7">Whole sample</tissue>
    </source>
</reference>
<dbReference type="InterPro" id="IPR027370">
    <property type="entry name" value="Znf-RING_euk"/>
</dbReference>
<accession>A0A8B8D845</accession>
<dbReference type="SMART" id="SM00184">
    <property type="entry name" value="RING"/>
    <property type="match status" value="1"/>
</dbReference>
<proteinExistence type="predicted"/>
<evidence type="ECO:0000256" key="1">
    <source>
        <dbReference type="ARBA" id="ARBA00022723"/>
    </source>
</evidence>
<dbReference type="PANTHER" id="PTHR25462:SF296">
    <property type="entry name" value="MEIOTIC P26, ISOFORM F"/>
    <property type="match status" value="1"/>
</dbReference>
<protein>
    <submittedName>
        <fullName evidence="7">Uncharacterized protein LOC111125111</fullName>
    </submittedName>
</protein>
<dbReference type="AlphaFoldDB" id="A0A8B8D845"/>
<dbReference type="OrthoDB" id="6052698at2759"/>
<evidence type="ECO:0000313" key="7">
    <source>
        <dbReference type="RefSeq" id="XP_022324293.1"/>
    </source>
</evidence>
<dbReference type="PANTHER" id="PTHR25462">
    <property type="entry name" value="BONUS, ISOFORM C-RELATED"/>
    <property type="match status" value="1"/>
</dbReference>
<dbReference type="KEGG" id="cvn:111125111"/>
<evidence type="ECO:0000256" key="3">
    <source>
        <dbReference type="ARBA" id="ARBA00022833"/>
    </source>
</evidence>
<dbReference type="InterPro" id="IPR011042">
    <property type="entry name" value="6-blade_b-propeller_TolB-like"/>
</dbReference>
<dbReference type="Gene3D" id="3.30.40.10">
    <property type="entry name" value="Zinc/RING finger domain, C3HC4 (zinc finger)"/>
    <property type="match status" value="1"/>
</dbReference>
<dbReference type="SUPFAM" id="SSF57850">
    <property type="entry name" value="RING/U-box"/>
    <property type="match status" value="1"/>
</dbReference>
<dbReference type="PROSITE" id="PS00518">
    <property type="entry name" value="ZF_RING_1"/>
    <property type="match status" value="1"/>
</dbReference>
<dbReference type="Pfam" id="PF13445">
    <property type="entry name" value="zf-RING_UBOX"/>
    <property type="match status" value="1"/>
</dbReference>
<dbReference type="InterPro" id="IPR047153">
    <property type="entry name" value="TRIM45/56/19-like"/>
</dbReference>
<keyword evidence="6" id="KW-1185">Reference proteome</keyword>
<dbReference type="RefSeq" id="XP_022324293.1">
    <property type="nucleotide sequence ID" value="XM_022468585.1"/>
</dbReference>
<dbReference type="Gene3D" id="2.120.10.30">
    <property type="entry name" value="TolB, C-terminal domain"/>
    <property type="match status" value="1"/>
</dbReference>
<evidence type="ECO:0000259" key="5">
    <source>
        <dbReference type="PROSITE" id="PS50089"/>
    </source>
</evidence>
<name>A0A8B8D845_CRAVI</name>
<sequence>MANISSKESLDCPICHDKFVSPKILPCCHTICKPCIRLLLHTSTSFGKITCPLCQTDTPLNEEGLDSLFDNYFVPLKSEDTPVMFYCGSCLKETALENCAHCFEQLCTDCRSSHRLATVLAGEPWTHSSDDSNGNLNNIPEENLSEVDQFPIIPHPLKSQLNAKLTFSISVESLYSSLDRHDDLFSVRSIRQTENNTLLVLLYLGPEVVEYDSAGKEINRHILEEGGTSDIICLPGGNIFYSSLQNGLIMKMDSQKNHDIFAQTVHYQPFSLGFFRDGRIVAGGPAYQRLDANGHGAILIYDKEGHLKREIVQVVDGMFVKFPISIAVSDCDKICVADKEAKCVFVFSETGSVLSLYDGQFGIEPRDLCPLLPLALCHDNEGNLIIVNALDGMLHVLTPTGDFKGYILMENSERFRRPSALCIDERNRICVGDMENRIIQFYEISSFKNALDI</sequence>
<evidence type="ECO:0000256" key="4">
    <source>
        <dbReference type="PROSITE-ProRule" id="PRU00175"/>
    </source>
</evidence>
<keyword evidence="3" id="KW-0862">Zinc</keyword>
<dbReference type="InterPro" id="IPR013083">
    <property type="entry name" value="Znf_RING/FYVE/PHD"/>
</dbReference>
<gene>
    <name evidence="7" type="primary">LOC111125111</name>
</gene>
<feature type="domain" description="RING-type" evidence="5">
    <location>
        <begin position="12"/>
        <end position="55"/>
    </location>
</feature>
<keyword evidence="2 4" id="KW-0863">Zinc-finger</keyword>
<dbReference type="SUPFAM" id="SSF101898">
    <property type="entry name" value="NHL repeat"/>
    <property type="match status" value="1"/>
</dbReference>
<dbReference type="PROSITE" id="PS50089">
    <property type="entry name" value="ZF_RING_2"/>
    <property type="match status" value="1"/>
</dbReference>
<dbReference type="GO" id="GO:0008270">
    <property type="term" value="F:zinc ion binding"/>
    <property type="evidence" value="ECO:0007669"/>
    <property type="project" value="UniProtKB-KW"/>
</dbReference>
<dbReference type="InterPro" id="IPR017907">
    <property type="entry name" value="Znf_RING_CS"/>
</dbReference>
<evidence type="ECO:0000313" key="6">
    <source>
        <dbReference type="Proteomes" id="UP000694844"/>
    </source>
</evidence>
<dbReference type="InterPro" id="IPR001841">
    <property type="entry name" value="Znf_RING"/>
</dbReference>